<evidence type="ECO:0000313" key="3">
    <source>
        <dbReference type="Proteomes" id="UP000320762"/>
    </source>
</evidence>
<gene>
    <name evidence="2" type="ORF">BD626DRAFT_569313</name>
</gene>
<organism evidence="2 3">
    <name type="scientific">Schizophyllum amplum</name>
    <dbReference type="NCBI Taxonomy" id="97359"/>
    <lineage>
        <taxon>Eukaryota</taxon>
        <taxon>Fungi</taxon>
        <taxon>Dikarya</taxon>
        <taxon>Basidiomycota</taxon>
        <taxon>Agaricomycotina</taxon>
        <taxon>Agaricomycetes</taxon>
        <taxon>Agaricomycetidae</taxon>
        <taxon>Agaricales</taxon>
        <taxon>Schizophyllaceae</taxon>
        <taxon>Schizophyllum</taxon>
    </lineage>
</organism>
<dbReference type="Proteomes" id="UP000320762">
    <property type="component" value="Unassembled WGS sequence"/>
</dbReference>
<feature type="region of interest" description="Disordered" evidence="1">
    <location>
        <begin position="22"/>
        <end position="86"/>
    </location>
</feature>
<feature type="compositionally biased region" description="Basic residues" evidence="1">
    <location>
        <begin position="48"/>
        <end position="58"/>
    </location>
</feature>
<evidence type="ECO:0000313" key="2">
    <source>
        <dbReference type="EMBL" id="TRM63294.1"/>
    </source>
</evidence>
<proteinExistence type="predicted"/>
<reference evidence="2 3" key="1">
    <citation type="journal article" date="2019" name="New Phytol.">
        <title>Comparative genomics reveals unique wood-decay strategies and fruiting body development in the Schizophyllaceae.</title>
        <authorList>
            <person name="Almasi E."/>
            <person name="Sahu N."/>
            <person name="Krizsan K."/>
            <person name="Balint B."/>
            <person name="Kovacs G.M."/>
            <person name="Kiss B."/>
            <person name="Cseklye J."/>
            <person name="Drula E."/>
            <person name="Henrissat B."/>
            <person name="Nagy I."/>
            <person name="Chovatia M."/>
            <person name="Adam C."/>
            <person name="LaButti K."/>
            <person name="Lipzen A."/>
            <person name="Riley R."/>
            <person name="Grigoriev I.V."/>
            <person name="Nagy L.G."/>
        </authorList>
    </citation>
    <scope>NUCLEOTIDE SEQUENCE [LARGE SCALE GENOMIC DNA]</scope>
    <source>
        <strain evidence="2 3">NL-1724</strain>
    </source>
</reference>
<comment type="caution">
    <text evidence="2">The sequence shown here is derived from an EMBL/GenBank/DDBJ whole genome shotgun (WGS) entry which is preliminary data.</text>
</comment>
<accession>A0A550CET6</accession>
<sequence>MSDRYRFCKRYPDAVAIFLTGEDSTGSADPEIGPTANPPEPSLDGSRRKSTRRKRAAKPKVAADLDPDVEKTSHEIGVSPQDGLDDARIVGEADSSETGTVTGPFGLDVEERVAAVLAMANAETDDCELLEGVPQSWKEVADGLGQTAAAHHSLAVGAGFALAEYHKIMTGALMAARLKAAEKE</sequence>
<dbReference type="AlphaFoldDB" id="A0A550CET6"/>
<dbReference type="EMBL" id="VDMD01000010">
    <property type="protein sequence ID" value="TRM63294.1"/>
    <property type="molecule type" value="Genomic_DNA"/>
</dbReference>
<name>A0A550CET6_9AGAR</name>
<keyword evidence="3" id="KW-1185">Reference proteome</keyword>
<evidence type="ECO:0000256" key="1">
    <source>
        <dbReference type="SAM" id="MobiDB-lite"/>
    </source>
</evidence>
<protein>
    <submittedName>
        <fullName evidence="2">Uncharacterized protein</fullName>
    </submittedName>
</protein>